<proteinExistence type="predicted"/>
<gene>
    <name evidence="3" type="ORF">HGR_09550</name>
</gene>
<keyword evidence="4" id="KW-1185">Reference proteome</keyword>
<feature type="domain" description="Cytoskeleton protein RodZ-like C-terminal" evidence="2">
    <location>
        <begin position="33"/>
        <end position="104"/>
    </location>
</feature>
<feature type="compositionally biased region" description="Low complexity" evidence="1">
    <location>
        <begin position="1"/>
        <end position="17"/>
    </location>
</feature>
<dbReference type="InterPro" id="IPR025194">
    <property type="entry name" value="RodZ-like_C"/>
</dbReference>
<comment type="caution">
    <text evidence="3">The sequence shown here is derived from an EMBL/GenBank/DDBJ whole genome shotgun (WGS) entry which is preliminary data.</text>
</comment>
<dbReference type="STRING" id="887062.HGR_09550"/>
<feature type="region of interest" description="Disordered" evidence="1">
    <location>
        <begin position="1"/>
        <end position="25"/>
    </location>
</feature>
<organism evidence="3 4">
    <name type="scientific">Hylemonella gracilis ATCC 19624</name>
    <dbReference type="NCBI Taxonomy" id="887062"/>
    <lineage>
        <taxon>Bacteria</taxon>
        <taxon>Pseudomonadati</taxon>
        <taxon>Pseudomonadota</taxon>
        <taxon>Betaproteobacteria</taxon>
        <taxon>Burkholderiales</taxon>
        <taxon>Comamonadaceae</taxon>
        <taxon>Hylemonella</taxon>
    </lineage>
</organism>
<evidence type="ECO:0000313" key="4">
    <source>
        <dbReference type="Proteomes" id="UP000016368"/>
    </source>
</evidence>
<dbReference type="Proteomes" id="UP000016368">
    <property type="component" value="Unassembled WGS sequence"/>
</dbReference>
<evidence type="ECO:0000313" key="3">
    <source>
        <dbReference type="EMBL" id="EGI76730.1"/>
    </source>
</evidence>
<protein>
    <recommendedName>
        <fullName evidence="2">Cytoskeleton protein RodZ-like C-terminal domain-containing protein</fullName>
    </recommendedName>
</protein>
<dbReference type="EMBL" id="AEGR01000058">
    <property type="protein sequence ID" value="EGI76730.1"/>
    <property type="molecule type" value="Genomic_DNA"/>
</dbReference>
<reference evidence="3 4" key="1">
    <citation type="journal article" date="2011" name="EMBO J.">
        <title>Structural diversity of bacterial flagellar motors.</title>
        <authorList>
            <person name="Chen S."/>
            <person name="Beeby M."/>
            <person name="Murphy G.E."/>
            <person name="Leadbetter J.R."/>
            <person name="Hendrixson D.R."/>
            <person name="Briegel A."/>
            <person name="Li Z."/>
            <person name="Shi J."/>
            <person name="Tocheva E.I."/>
            <person name="Muller A."/>
            <person name="Dobro M.J."/>
            <person name="Jensen G.J."/>
        </authorList>
    </citation>
    <scope>NUCLEOTIDE SEQUENCE [LARGE SCALE GENOMIC DNA]</scope>
    <source>
        <strain evidence="3 4">ATCC 19624</strain>
    </source>
</reference>
<dbReference type="OrthoDB" id="5293433at2"/>
<evidence type="ECO:0000256" key="1">
    <source>
        <dbReference type="SAM" id="MobiDB-lite"/>
    </source>
</evidence>
<dbReference type="RefSeq" id="WP_006297975.1">
    <property type="nucleotide sequence ID" value="NZ_AEGR01000058.1"/>
</dbReference>
<accession>F3KTX8</accession>
<dbReference type="Pfam" id="PF13464">
    <property type="entry name" value="RodZ_C"/>
    <property type="match status" value="1"/>
</dbReference>
<name>F3KTX8_9BURK</name>
<dbReference type="AlphaFoldDB" id="F3KTX8"/>
<sequence>AAAAQPAAAVPAPQAPATDDEDEPKFARSGAVVFRLREPGWVQVTDASGTIRINRVLEANKPVGVVNGPFPLTVVVGRPEVTDVQVRGRPFDLTPTVQNGQAKFEVQ</sequence>
<evidence type="ECO:0000259" key="2">
    <source>
        <dbReference type="Pfam" id="PF13464"/>
    </source>
</evidence>
<dbReference type="eggNOG" id="COG1426">
    <property type="taxonomic scope" value="Bacteria"/>
</dbReference>
<feature type="non-terminal residue" evidence="3">
    <location>
        <position position="1"/>
    </location>
</feature>